<reference evidence="3" key="1">
    <citation type="journal article" date="2011" name="Proc. Natl. Acad. Sci. U.S.A.">
        <title>Obligate biotrophy features unraveled by the genomic analysis of rust fungi.</title>
        <authorList>
            <person name="Duplessis S."/>
            <person name="Cuomo C.A."/>
            <person name="Lin Y.-C."/>
            <person name="Aerts A."/>
            <person name="Tisserant E."/>
            <person name="Veneault-Fourrey C."/>
            <person name="Joly D.L."/>
            <person name="Hacquard S."/>
            <person name="Amselem J."/>
            <person name="Cantarel B.L."/>
            <person name="Chiu R."/>
            <person name="Coutinho P.M."/>
            <person name="Feau N."/>
            <person name="Field M."/>
            <person name="Frey P."/>
            <person name="Gelhaye E."/>
            <person name="Goldberg J."/>
            <person name="Grabherr M.G."/>
            <person name="Kodira C.D."/>
            <person name="Kohler A."/>
            <person name="Kuees U."/>
            <person name="Lindquist E.A."/>
            <person name="Lucas S.M."/>
            <person name="Mago R."/>
            <person name="Mauceli E."/>
            <person name="Morin E."/>
            <person name="Murat C."/>
            <person name="Pangilinan J.L."/>
            <person name="Park R."/>
            <person name="Pearson M."/>
            <person name="Quesneville H."/>
            <person name="Rouhier N."/>
            <person name="Sakthikumar S."/>
            <person name="Salamov A.A."/>
            <person name="Schmutz J."/>
            <person name="Selles B."/>
            <person name="Shapiro H."/>
            <person name="Tanguay P."/>
            <person name="Tuskan G.A."/>
            <person name="Henrissat B."/>
            <person name="Van de Peer Y."/>
            <person name="Rouze P."/>
            <person name="Ellis J.G."/>
            <person name="Dodds P.N."/>
            <person name="Schein J.E."/>
            <person name="Zhong S."/>
            <person name="Hamelin R.C."/>
            <person name="Grigoriev I.V."/>
            <person name="Szabo L.J."/>
            <person name="Martin F."/>
        </authorList>
    </citation>
    <scope>NUCLEOTIDE SEQUENCE [LARGE SCALE GENOMIC DNA]</scope>
    <source>
        <strain evidence="3">98AG31 / pathotype 3-4-7</strain>
    </source>
</reference>
<dbReference type="KEGG" id="mlr:MELLADRAFT_59389"/>
<dbReference type="VEuPathDB" id="FungiDB:MELLADRAFT_59389"/>
<dbReference type="EMBL" id="GL883092">
    <property type="protein sequence ID" value="EGG11281.1"/>
    <property type="molecule type" value="Genomic_DNA"/>
</dbReference>
<sequence length="411" mass="42539">MSNPSGIDQFNANVKRISERLCGVSDSDSPPGTQLTDLTTEENNTTADASGDKASSGSVSQGRKGKAAGAKKGPTPGETALTQPNVPPINPATASSSALQANNTGDVTTKEKIGAETPTNLGTQVAKDTLTVKSLATKDAKAQVQGSKGSNTSIAHSGGSAQPKSAGSVPLISIEVVNTHNVNDTPLPPSLGQAAAIKGQASGILSQINKCSPDGIESWLNSKGFTLVPMTPGGASTEVSRINAVDKTNGSKIIPAPSSTSSLPASLPSRTQHNSCNVINPVLLNNTPKPRSGLFLKQALELSDTKDKTEDKNANLPLDLRTSLNRTISLAYQCMMGRAVRPQTPGKIEDPSSEDMPSEAVEEVSKGTTVLEIVVLIVIEMHGAPRDVSEVMTKTTQGLRGRQSTPNGHLA</sequence>
<feature type="region of interest" description="Disordered" evidence="1">
    <location>
        <begin position="139"/>
        <end position="166"/>
    </location>
</feature>
<feature type="region of interest" description="Disordered" evidence="1">
    <location>
        <begin position="21"/>
        <end position="104"/>
    </location>
</feature>
<dbReference type="AlphaFoldDB" id="F4R7B0"/>
<dbReference type="HOGENOM" id="CLU_758823_0_0_1"/>
<dbReference type="RefSeq" id="XP_007404916.1">
    <property type="nucleotide sequence ID" value="XM_007404854.1"/>
</dbReference>
<feature type="compositionally biased region" description="Low complexity" evidence="1">
    <location>
        <begin position="35"/>
        <end position="60"/>
    </location>
</feature>
<evidence type="ECO:0000313" key="3">
    <source>
        <dbReference type="Proteomes" id="UP000001072"/>
    </source>
</evidence>
<dbReference type="GeneID" id="18929344"/>
<dbReference type="InParanoid" id="F4R7B0"/>
<gene>
    <name evidence="2" type="ORF">MELLADRAFT_59389</name>
</gene>
<evidence type="ECO:0000256" key="1">
    <source>
        <dbReference type="SAM" id="MobiDB-lite"/>
    </source>
</evidence>
<evidence type="ECO:0000313" key="2">
    <source>
        <dbReference type="EMBL" id="EGG11281.1"/>
    </source>
</evidence>
<organism evidence="3">
    <name type="scientific">Melampsora larici-populina (strain 98AG31 / pathotype 3-4-7)</name>
    <name type="common">Poplar leaf rust fungus</name>
    <dbReference type="NCBI Taxonomy" id="747676"/>
    <lineage>
        <taxon>Eukaryota</taxon>
        <taxon>Fungi</taxon>
        <taxon>Dikarya</taxon>
        <taxon>Basidiomycota</taxon>
        <taxon>Pucciniomycotina</taxon>
        <taxon>Pucciniomycetes</taxon>
        <taxon>Pucciniales</taxon>
        <taxon>Melampsoraceae</taxon>
        <taxon>Melampsora</taxon>
    </lineage>
</organism>
<name>F4R7B0_MELLP</name>
<keyword evidence="3" id="KW-1185">Reference proteome</keyword>
<dbReference type="Proteomes" id="UP000001072">
    <property type="component" value="Unassembled WGS sequence"/>
</dbReference>
<feature type="compositionally biased region" description="Polar residues" evidence="1">
    <location>
        <begin position="144"/>
        <end position="165"/>
    </location>
</feature>
<proteinExistence type="predicted"/>
<accession>F4R7B0</accession>
<protein>
    <submittedName>
        <fullName evidence="2">Uncharacterized protein</fullName>
    </submittedName>
</protein>
<feature type="compositionally biased region" description="Polar residues" evidence="1">
    <location>
        <begin position="92"/>
        <end position="104"/>
    </location>
</feature>